<dbReference type="InterPro" id="IPR018824">
    <property type="entry name" value="Conidiation-specific_6"/>
</dbReference>
<accession>A0A9P3G9Q8</accession>
<keyword evidence="3" id="KW-1185">Reference proteome</keyword>
<dbReference type="AlphaFoldDB" id="A0A9P3G9Q8"/>
<organism evidence="2 3">
    <name type="scientific">Phanerochaete sordida</name>
    <dbReference type="NCBI Taxonomy" id="48140"/>
    <lineage>
        <taxon>Eukaryota</taxon>
        <taxon>Fungi</taxon>
        <taxon>Dikarya</taxon>
        <taxon>Basidiomycota</taxon>
        <taxon>Agaricomycotina</taxon>
        <taxon>Agaricomycetes</taxon>
        <taxon>Polyporales</taxon>
        <taxon>Phanerochaetaceae</taxon>
        <taxon>Phanerochaete</taxon>
    </lineage>
</organism>
<proteinExistence type="predicted"/>
<comment type="caution">
    <text evidence="2">The sequence shown here is derived from an EMBL/GenBank/DDBJ whole genome shotgun (WGS) entry which is preliminary data.</text>
</comment>
<protein>
    <submittedName>
        <fullName evidence="2">Con-6 domain-containing protein</fullName>
    </submittedName>
</protein>
<reference evidence="2 3" key="1">
    <citation type="submission" date="2021-08" db="EMBL/GenBank/DDBJ databases">
        <title>Draft Genome Sequence of Phanerochaete sordida strain YK-624.</title>
        <authorList>
            <person name="Mori T."/>
            <person name="Dohra H."/>
            <person name="Suzuki T."/>
            <person name="Kawagishi H."/>
            <person name="Hirai H."/>
        </authorList>
    </citation>
    <scope>NUCLEOTIDE SEQUENCE [LARGE SCALE GENOMIC DNA]</scope>
    <source>
        <strain evidence="2 3">YK-624</strain>
    </source>
</reference>
<evidence type="ECO:0000313" key="2">
    <source>
        <dbReference type="EMBL" id="GJE90404.1"/>
    </source>
</evidence>
<dbReference type="InterPro" id="IPR052670">
    <property type="entry name" value="UPF0654_domain"/>
</dbReference>
<dbReference type="EMBL" id="BPQB01000016">
    <property type="protein sequence ID" value="GJE90404.1"/>
    <property type="molecule type" value="Genomic_DNA"/>
</dbReference>
<feature type="region of interest" description="Disordered" evidence="1">
    <location>
        <begin position="72"/>
        <end position="92"/>
    </location>
</feature>
<gene>
    <name evidence="2" type="ORF">PsYK624_065350</name>
</gene>
<dbReference type="Pfam" id="PF10346">
    <property type="entry name" value="Con-6"/>
    <property type="match status" value="2"/>
</dbReference>
<sequence length="92" mass="10098">MADNTKLNTRVIGGHKANVNNPNTSEESKEHSRQIIDDLENDPETQAQREQGDFGKNEGNVIGGFKATLKNPNVGEEAKEHARAQLQEKGAM</sequence>
<feature type="compositionally biased region" description="Basic and acidic residues" evidence="1">
    <location>
        <begin position="26"/>
        <end position="36"/>
    </location>
</feature>
<evidence type="ECO:0000256" key="1">
    <source>
        <dbReference type="SAM" id="MobiDB-lite"/>
    </source>
</evidence>
<evidence type="ECO:0000313" key="3">
    <source>
        <dbReference type="Proteomes" id="UP000703269"/>
    </source>
</evidence>
<dbReference type="PANTHER" id="PTHR36576:SF1">
    <property type="entry name" value="UPF0654 PROTEIN C11D3.01C-RELATED"/>
    <property type="match status" value="1"/>
</dbReference>
<dbReference type="OrthoDB" id="5419162at2759"/>
<dbReference type="GO" id="GO:0005737">
    <property type="term" value="C:cytoplasm"/>
    <property type="evidence" value="ECO:0007669"/>
    <property type="project" value="TreeGrafter"/>
</dbReference>
<feature type="region of interest" description="Disordered" evidence="1">
    <location>
        <begin position="1"/>
        <end position="59"/>
    </location>
</feature>
<dbReference type="PANTHER" id="PTHR36576">
    <property type="entry name" value="UPF0654 PROTEIN C11D3.01C-RELATED"/>
    <property type="match status" value="1"/>
</dbReference>
<name>A0A9P3G9Q8_9APHY</name>
<dbReference type="Proteomes" id="UP000703269">
    <property type="component" value="Unassembled WGS sequence"/>
</dbReference>